<dbReference type="SMART" id="SM00645">
    <property type="entry name" value="Pept_C1"/>
    <property type="match status" value="1"/>
</dbReference>
<dbReference type="SMART" id="SM00848">
    <property type="entry name" value="Inhibitor_I29"/>
    <property type="match status" value="1"/>
</dbReference>
<accession>A0ABQ5FMX1</accession>
<gene>
    <name evidence="5" type="ORF">Tco_1015527</name>
</gene>
<evidence type="ECO:0000259" key="3">
    <source>
        <dbReference type="SMART" id="SM00645"/>
    </source>
</evidence>
<dbReference type="SUPFAM" id="SSF54001">
    <property type="entry name" value="Cysteine proteinases"/>
    <property type="match status" value="1"/>
</dbReference>
<dbReference type="PROSITE" id="PS00139">
    <property type="entry name" value="THIOL_PROTEASE_CYS"/>
    <property type="match status" value="1"/>
</dbReference>
<dbReference type="InterPro" id="IPR000169">
    <property type="entry name" value="Pept_cys_AS"/>
</dbReference>
<dbReference type="Pfam" id="PF08246">
    <property type="entry name" value="Inhibitor_I29"/>
    <property type="match status" value="1"/>
</dbReference>
<dbReference type="PANTHER" id="PTHR12411">
    <property type="entry name" value="CYSTEINE PROTEASE FAMILY C1-RELATED"/>
    <property type="match status" value="1"/>
</dbReference>
<sequence>MLACHVTSRTLNEETMLQKHEQWMARYGRVYRDNEEKEVRFKIFKDNLAYIEAFNNAGNQAYKLSINKFADQTNEEFKATRNGFKLPSALRSTPTMPFRYADVQGRSQKGGTCPLCPLPVSASADVTAVPSSMDWRKKGAVTPIKDQGQCGSCWAFSTIAATEGITQLTTGKLISLSEQELVDCDRSGEDQGCRGGYMDGGFTFIVKNKGINTEAAYPYEAEDATCNTKEESVHAAKITGHEDVPVNSESTLLKVVAMQPVSVAIDAGESDFQFYSSGVFNGTCGTMLDHGVTAVGYGTSDDGVKYWLVKNSWGTSWGEEGYIRMERDVEAKEGLCGIAMMASYPTA</sequence>
<evidence type="ECO:0000259" key="4">
    <source>
        <dbReference type="SMART" id="SM00848"/>
    </source>
</evidence>
<keyword evidence="2" id="KW-1015">Disulfide bond</keyword>
<dbReference type="InterPro" id="IPR025660">
    <property type="entry name" value="Pept_his_AS"/>
</dbReference>
<dbReference type="EMBL" id="BQNB010017511">
    <property type="protein sequence ID" value="GJT64047.1"/>
    <property type="molecule type" value="Genomic_DNA"/>
</dbReference>
<protein>
    <submittedName>
        <fullName evidence="5">Senescence-specific cysteine protease SAG39-like protein</fullName>
    </submittedName>
</protein>
<organism evidence="5 6">
    <name type="scientific">Tanacetum coccineum</name>
    <dbReference type="NCBI Taxonomy" id="301880"/>
    <lineage>
        <taxon>Eukaryota</taxon>
        <taxon>Viridiplantae</taxon>
        <taxon>Streptophyta</taxon>
        <taxon>Embryophyta</taxon>
        <taxon>Tracheophyta</taxon>
        <taxon>Spermatophyta</taxon>
        <taxon>Magnoliopsida</taxon>
        <taxon>eudicotyledons</taxon>
        <taxon>Gunneridae</taxon>
        <taxon>Pentapetalae</taxon>
        <taxon>asterids</taxon>
        <taxon>campanulids</taxon>
        <taxon>Asterales</taxon>
        <taxon>Asteraceae</taxon>
        <taxon>Asteroideae</taxon>
        <taxon>Anthemideae</taxon>
        <taxon>Anthemidinae</taxon>
        <taxon>Tanacetum</taxon>
    </lineage>
</organism>
<keyword evidence="6" id="KW-1185">Reference proteome</keyword>
<comment type="caution">
    <text evidence="5">The sequence shown here is derived from an EMBL/GenBank/DDBJ whole genome shotgun (WGS) entry which is preliminary data.</text>
</comment>
<proteinExistence type="inferred from homology"/>
<evidence type="ECO:0000313" key="5">
    <source>
        <dbReference type="EMBL" id="GJT64047.1"/>
    </source>
</evidence>
<dbReference type="Pfam" id="PF00112">
    <property type="entry name" value="Peptidase_C1"/>
    <property type="match status" value="1"/>
</dbReference>
<dbReference type="InterPro" id="IPR013201">
    <property type="entry name" value="Prot_inhib_I29"/>
</dbReference>
<feature type="domain" description="Cathepsin propeptide inhibitor" evidence="4">
    <location>
        <begin position="20"/>
        <end position="77"/>
    </location>
</feature>
<evidence type="ECO:0000256" key="1">
    <source>
        <dbReference type="ARBA" id="ARBA00008455"/>
    </source>
</evidence>
<dbReference type="InterPro" id="IPR013128">
    <property type="entry name" value="Peptidase_C1A"/>
</dbReference>
<dbReference type="InterPro" id="IPR000668">
    <property type="entry name" value="Peptidase_C1A_C"/>
</dbReference>
<name>A0ABQ5FMX1_9ASTR</name>
<dbReference type="InterPro" id="IPR039417">
    <property type="entry name" value="Peptidase_C1A_papain-like"/>
</dbReference>
<evidence type="ECO:0000313" key="6">
    <source>
        <dbReference type="Proteomes" id="UP001151760"/>
    </source>
</evidence>
<comment type="similarity">
    <text evidence="1">Belongs to the peptidase C1 family.</text>
</comment>
<dbReference type="CDD" id="cd02248">
    <property type="entry name" value="Peptidase_C1A"/>
    <property type="match status" value="1"/>
</dbReference>
<dbReference type="PROSITE" id="PS00639">
    <property type="entry name" value="THIOL_PROTEASE_HIS"/>
    <property type="match status" value="1"/>
</dbReference>
<dbReference type="PRINTS" id="PR00705">
    <property type="entry name" value="PAPAIN"/>
</dbReference>
<dbReference type="Proteomes" id="UP001151760">
    <property type="component" value="Unassembled WGS sequence"/>
</dbReference>
<dbReference type="InterPro" id="IPR025661">
    <property type="entry name" value="Pept_asp_AS"/>
</dbReference>
<reference evidence="5" key="2">
    <citation type="submission" date="2022-01" db="EMBL/GenBank/DDBJ databases">
        <authorList>
            <person name="Yamashiro T."/>
            <person name="Shiraishi A."/>
            <person name="Satake H."/>
            <person name="Nakayama K."/>
        </authorList>
    </citation>
    <scope>NUCLEOTIDE SEQUENCE</scope>
</reference>
<reference evidence="5" key="1">
    <citation type="journal article" date="2022" name="Int. J. Mol. Sci.">
        <title>Draft Genome of Tanacetum Coccineum: Genomic Comparison of Closely Related Tanacetum-Family Plants.</title>
        <authorList>
            <person name="Yamashiro T."/>
            <person name="Shiraishi A."/>
            <person name="Nakayama K."/>
            <person name="Satake H."/>
        </authorList>
    </citation>
    <scope>NUCLEOTIDE SEQUENCE</scope>
</reference>
<feature type="domain" description="Peptidase C1A papain C-terminal" evidence="3">
    <location>
        <begin position="129"/>
        <end position="346"/>
    </location>
</feature>
<evidence type="ECO:0000256" key="2">
    <source>
        <dbReference type="ARBA" id="ARBA00023157"/>
    </source>
</evidence>
<dbReference type="Gene3D" id="3.90.70.10">
    <property type="entry name" value="Cysteine proteinases"/>
    <property type="match status" value="1"/>
</dbReference>
<dbReference type="InterPro" id="IPR038765">
    <property type="entry name" value="Papain-like_cys_pep_sf"/>
</dbReference>
<dbReference type="PROSITE" id="PS00640">
    <property type="entry name" value="THIOL_PROTEASE_ASN"/>
    <property type="match status" value="1"/>
</dbReference>